<evidence type="ECO:0000313" key="4">
    <source>
        <dbReference type="EMBL" id="KXV01305.1"/>
    </source>
</evidence>
<sequence length="154" mass="17010">MTAPQRAPFQILVLPFRKTGSGTEYALFRRSDSGDWQGIAGGGDDGETPLQAAKREMQEESGLSADTPLFPLQASATIPVNHFAARSTWSPLLYAIPEHCFAADATGQTLFLSAEHTTCAWFSYENARQHLTWDSNRTALWETAERLYDGTLLL</sequence>
<dbReference type="InterPro" id="IPR020084">
    <property type="entry name" value="NUDIX_hydrolase_CS"/>
</dbReference>
<dbReference type="PANTHER" id="PTHR21340:SF0">
    <property type="entry name" value="BIS(5'-NUCLEOSYL)-TETRAPHOSPHATASE [ASYMMETRICAL]"/>
    <property type="match status" value="1"/>
</dbReference>
<protein>
    <recommendedName>
        <fullName evidence="3">Nudix hydrolase domain-containing protein</fullName>
    </recommendedName>
</protein>
<evidence type="ECO:0000256" key="2">
    <source>
        <dbReference type="ARBA" id="ARBA00022801"/>
    </source>
</evidence>
<organism evidence="4 5">
    <name type="scientific">Gluconobacter potus</name>
    <dbReference type="NCBI Taxonomy" id="2724927"/>
    <lineage>
        <taxon>Bacteria</taxon>
        <taxon>Pseudomonadati</taxon>
        <taxon>Pseudomonadota</taxon>
        <taxon>Alphaproteobacteria</taxon>
        <taxon>Acetobacterales</taxon>
        <taxon>Acetobacteraceae</taxon>
        <taxon>Gluconobacter</taxon>
    </lineage>
</organism>
<evidence type="ECO:0000256" key="1">
    <source>
        <dbReference type="ARBA" id="ARBA00001946"/>
    </source>
</evidence>
<dbReference type="GO" id="GO:0006167">
    <property type="term" value="P:AMP biosynthetic process"/>
    <property type="evidence" value="ECO:0007669"/>
    <property type="project" value="TreeGrafter"/>
</dbReference>
<dbReference type="EMBL" id="LHZB01000111">
    <property type="protein sequence ID" value="KXV01305.1"/>
    <property type="molecule type" value="Genomic_DNA"/>
</dbReference>
<accession>A0A149QVH1</accession>
<reference evidence="4 5" key="1">
    <citation type="submission" date="2015-06" db="EMBL/GenBank/DDBJ databases">
        <title>Improved classification and identification of acetic acid bacteria using matrix-assisted laser desorption/ionization time-of-flight mass spectrometry; Gluconobacter nephelii and Gluconobacter uchimurae are later heterotypic synonyms of Gluconobacter japonicus and Gluconobacter oxydans, respectively.</title>
        <authorList>
            <person name="Li L."/>
            <person name="Cleenwerck I."/>
            <person name="De Vuyst L."/>
            <person name="Vandamme P."/>
        </authorList>
    </citation>
    <scope>NUCLEOTIDE SEQUENCE [LARGE SCALE GENOMIC DNA]</scope>
    <source>
        <strain evidence="4 5">LMG 1764</strain>
    </source>
</reference>
<dbReference type="SUPFAM" id="SSF55811">
    <property type="entry name" value="Nudix"/>
    <property type="match status" value="1"/>
</dbReference>
<keyword evidence="2" id="KW-0378">Hydrolase</keyword>
<evidence type="ECO:0000259" key="3">
    <source>
        <dbReference type="PROSITE" id="PS51462"/>
    </source>
</evidence>
<dbReference type="PATRIC" id="fig|442.7.peg.1609"/>
<dbReference type="AlphaFoldDB" id="A0A149QVH1"/>
<dbReference type="RefSeq" id="WP_062495714.1">
    <property type="nucleotide sequence ID" value="NZ_LHZB01000111.1"/>
</dbReference>
<evidence type="ECO:0000313" key="5">
    <source>
        <dbReference type="Proteomes" id="UP000075573"/>
    </source>
</evidence>
<comment type="cofactor">
    <cofactor evidence="1">
        <name>Mg(2+)</name>
        <dbReference type="ChEBI" id="CHEBI:18420"/>
    </cofactor>
</comment>
<dbReference type="InterPro" id="IPR015797">
    <property type="entry name" value="NUDIX_hydrolase-like_dom_sf"/>
</dbReference>
<dbReference type="PANTHER" id="PTHR21340">
    <property type="entry name" value="DIADENOSINE 5,5-P1,P4-TETRAPHOSPHATE PYROPHOSPHOHYDROLASE MUTT"/>
    <property type="match status" value="1"/>
</dbReference>
<dbReference type="PROSITE" id="PS00893">
    <property type="entry name" value="NUDIX_BOX"/>
    <property type="match status" value="1"/>
</dbReference>
<dbReference type="InterPro" id="IPR051325">
    <property type="entry name" value="Nudix_hydrolase_domain"/>
</dbReference>
<comment type="caution">
    <text evidence="4">The sequence shown here is derived from an EMBL/GenBank/DDBJ whole genome shotgun (WGS) entry which is preliminary data.</text>
</comment>
<dbReference type="GO" id="GO:0006754">
    <property type="term" value="P:ATP biosynthetic process"/>
    <property type="evidence" value="ECO:0007669"/>
    <property type="project" value="TreeGrafter"/>
</dbReference>
<dbReference type="PROSITE" id="PS51462">
    <property type="entry name" value="NUDIX"/>
    <property type="match status" value="1"/>
</dbReference>
<feature type="domain" description="Nudix hydrolase" evidence="3">
    <location>
        <begin position="4"/>
        <end position="145"/>
    </location>
</feature>
<dbReference type="CDD" id="cd04664">
    <property type="entry name" value="NUDIX_DHNTPase_like"/>
    <property type="match status" value="1"/>
</dbReference>
<dbReference type="GO" id="GO:0004081">
    <property type="term" value="F:bis(5'-nucleosyl)-tetraphosphatase (asymmetrical) activity"/>
    <property type="evidence" value="ECO:0007669"/>
    <property type="project" value="TreeGrafter"/>
</dbReference>
<dbReference type="Pfam" id="PF00293">
    <property type="entry name" value="NUDIX"/>
    <property type="match status" value="1"/>
</dbReference>
<dbReference type="Gene3D" id="3.90.79.10">
    <property type="entry name" value="Nucleoside Triphosphate Pyrophosphohydrolase"/>
    <property type="match status" value="1"/>
</dbReference>
<dbReference type="Proteomes" id="UP000075573">
    <property type="component" value="Unassembled WGS sequence"/>
</dbReference>
<gene>
    <name evidence="4" type="ORF">AD929_07430</name>
</gene>
<name>A0A149QVH1_9PROT</name>
<proteinExistence type="predicted"/>
<dbReference type="InterPro" id="IPR000086">
    <property type="entry name" value="NUDIX_hydrolase_dom"/>
</dbReference>